<evidence type="ECO:0000256" key="2">
    <source>
        <dbReference type="ARBA" id="ARBA00022552"/>
    </source>
</evidence>
<comment type="function">
    <text evidence="7">Specifically dimethylates two adjacent adenosines (A1518 and A1519) in the loop of a conserved hairpin near the 3'-end of 16S rRNA in the 30S particle. May play a critical role in biogenesis of 30S subunits.</text>
</comment>
<dbReference type="PROSITE" id="PS51689">
    <property type="entry name" value="SAM_RNA_A_N6_MT"/>
    <property type="match status" value="1"/>
</dbReference>
<keyword evidence="4 7" id="KW-0808">Transferase</keyword>
<feature type="binding site" evidence="7 8">
    <location>
        <position position="127"/>
    </location>
    <ligand>
        <name>S-adenosyl-L-methionine</name>
        <dbReference type="ChEBI" id="CHEBI:59789"/>
    </ligand>
</feature>
<dbReference type="Gene3D" id="1.10.8.100">
    <property type="entry name" value="Ribosomal RNA adenine dimethylase-like, domain 2"/>
    <property type="match status" value="1"/>
</dbReference>
<reference evidence="10 11" key="1">
    <citation type="submission" date="2022-01" db="EMBL/GenBank/DDBJ databases">
        <title>Alkalihalobacillus sp. EGI L200015, a novel bacterium isolated from a salt lake sediment.</title>
        <authorList>
            <person name="Gao L."/>
            <person name="Fang B.-Z."/>
            <person name="Li W.-J."/>
        </authorList>
    </citation>
    <scope>NUCLEOTIDE SEQUENCE [LARGE SCALE GENOMIC DNA]</scope>
    <source>
        <strain evidence="10 11">KCTC 12718</strain>
    </source>
</reference>
<evidence type="ECO:0000256" key="8">
    <source>
        <dbReference type="PROSITE-ProRule" id="PRU01026"/>
    </source>
</evidence>
<keyword evidence="1 7" id="KW-0963">Cytoplasm</keyword>
<evidence type="ECO:0000256" key="5">
    <source>
        <dbReference type="ARBA" id="ARBA00022691"/>
    </source>
</evidence>
<dbReference type="Gene3D" id="3.40.50.150">
    <property type="entry name" value="Vaccinia Virus protein VP39"/>
    <property type="match status" value="1"/>
</dbReference>
<dbReference type="InterPro" id="IPR011530">
    <property type="entry name" value="rRNA_adenine_dimethylase"/>
</dbReference>
<gene>
    <name evidence="7 10" type="primary">rsmA</name>
    <name evidence="7" type="synonym">ksgA</name>
    <name evidence="10" type="ORF">L2716_17840</name>
</gene>
<dbReference type="EC" id="2.1.1.182" evidence="7"/>
<keyword evidence="11" id="KW-1185">Reference proteome</keyword>
<sequence length="292" mass="32805">MRKDISTPQYTRSIIDKHKFTFKKSLGQNFLIDRNILDKIVSTAGVTSETGVIEIGPGIGSLTEQLAKSAKKVTAFEIDQRLIPILKDTLLDYPHVKVIHQDVLEANLHEVIEHEFKDVEDLMVVANLPYYVTTPIILKLLTERLPIRGIVVMIQKEVADRLAAEPGTKSYGSLSIAVQYYAVTKSEVKVPKTVFVPQPNVDSSVISLTLREKPPVDVDDEAFFFELVRASFGQRRKTLLNNLQNNLFTKEQKPEIEEALQSVGIDGKRRGEALSIEEFAHLSNALLALKRK</sequence>
<dbReference type="PANTHER" id="PTHR11727">
    <property type="entry name" value="DIMETHYLADENOSINE TRANSFERASE"/>
    <property type="match status" value="1"/>
</dbReference>
<evidence type="ECO:0000256" key="1">
    <source>
        <dbReference type="ARBA" id="ARBA00022490"/>
    </source>
</evidence>
<name>A0ABS9H6N4_9BACL</name>
<comment type="caution">
    <text evidence="10">The sequence shown here is derived from an EMBL/GenBank/DDBJ whole genome shotgun (WGS) entry which is preliminary data.</text>
</comment>
<comment type="subcellular location">
    <subcellularLocation>
        <location evidence="7">Cytoplasm</location>
    </subcellularLocation>
</comment>
<evidence type="ECO:0000313" key="11">
    <source>
        <dbReference type="Proteomes" id="UP001649381"/>
    </source>
</evidence>
<feature type="binding site" evidence="7 8">
    <location>
        <position position="77"/>
    </location>
    <ligand>
        <name>S-adenosyl-L-methionine</name>
        <dbReference type="ChEBI" id="CHEBI:59789"/>
    </ligand>
</feature>
<dbReference type="RefSeq" id="WP_236339045.1">
    <property type="nucleotide sequence ID" value="NZ_JAKIJS010000006.1"/>
</dbReference>
<keyword evidence="6 7" id="KW-0694">RNA-binding</keyword>
<comment type="similarity">
    <text evidence="7">Belongs to the class I-like SAM-binding methyltransferase superfamily. rRNA adenine N(6)-methyltransferase family. RsmA subfamily.</text>
</comment>
<evidence type="ECO:0000259" key="9">
    <source>
        <dbReference type="SMART" id="SM00650"/>
    </source>
</evidence>
<dbReference type="SMART" id="SM00650">
    <property type="entry name" value="rADc"/>
    <property type="match status" value="1"/>
</dbReference>
<dbReference type="GO" id="GO:0052908">
    <property type="term" value="F:16S rRNA (adenine(1518)-N(6)/adenine(1519)-N(6))-dimethyltransferase activity"/>
    <property type="evidence" value="ECO:0007669"/>
    <property type="project" value="UniProtKB-EC"/>
</dbReference>
<dbReference type="SUPFAM" id="SSF53335">
    <property type="entry name" value="S-adenosyl-L-methionine-dependent methyltransferases"/>
    <property type="match status" value="1"/>
</dbReference>
<feature type="domain" description="Ribosomal RNA adenine methylase transferase N-terminal" evidence="9">
    <location>
        <begin position="36"/>
        <end position="212"/>
    </location>
</feature>
<organism evidence="10 11">
    <name type="scientific">Pseudalkalibacillus berkeleyi</name>
    <dbReference type="NCBI Taxonomy" id="1069813"/>
    <lineage>
        <taxon>Bacteria</taxon>
        <taxon>Bacillati</taxon>
        <taxon>Bacillota</taxon>
        <taxon>Bacilli</taxon>
        <taxon>Bacillales</taxon>
        <taxon>Fictibacillaceae</taxon>
        <taxon>Pseudalkalibacillus</taxon>
    </lineage>
</organism>
<dbReference type="Pfam" id="PF00398">
    <property type="entry name" value="RrnaAD"/>
    <property type="match status" value="1"/>
</dbReference>
<keyword evidence="3 7" id="KW-0489">Methyltransferase</keyword>
<proteinExistence type="inferred from homology"/>
<dbReference type="Proteomes" id="UP001649381">
    <property type="component" value="Unassembled WGS sequence"/>
</dbReference>
<evidence type="ECO:0000256" key="7">
    <source>
        <dbReference type="HAMAP-Rule" id="MF_00607"/>
    </source>
</evidence>
<dbReference type="InterPro" id="IPR029063">
    <property type="entry name" value="SAM-dependent_MTases_sf"/>
</dbReference>
<dbReference type="InterPro" id="IPR020598">
    <property type="entry name" value="rRNA_Ade_methylase_Trfase_N"/>
</dbReference>
<evidence type="ECO:0000256" key="6">
    <source>
        <dbReference type="ARBA" id="ARBA00022884"/>
    </source>
</evidence>
<dbReference type="HAMAP" id="MF_00607">
    <property type="entry name" value="16SrRNA_methyltr_A"/>
    <property type="match status" value="1"/>
</dbReference>
<comment type="catalytic activity">
    <reaction evidence="7">
        <text>adenosine(1518)/adenosine(1519) in 16S rRNA + 4 S-adenosyl-L-methionine = N(6)-dimethyladenosine(1518)/N(6)-dimethyladenosine(1519) in 16S rRNA + 4 S-adenosyl-L-homocysteine + 4 H(+)</text>
        <dbReference type="Rhea" id="RHEA:19609"/>
        <dbReference type="Rhea" id="RHEA-COMP:10232"/>
        <dbReference type="Rhea" id="RHEA-COMP:10233"/>
        <dbReference type="ChEBI" id="CHEBI:15378"/>
        <dbReference type="ChEBI" id="CHEBI:57856"/>
        <dbReference type="ChEBI" id="CHEBI:59789"/>
        <dbReference type="ChEBI" id="CHEBI:74411"/>
        <dbReference type="ChEBI" id="CHEBI:74493"/>
        <dbReference type="EC" id="2.1.1.182"/>
    </reaction>
</comment>
<feature type="binding site" evidence="7 8">
    <location>
        <position position="29"/>
    </location>
    <ligand>
        <name>S-adenosyl-L-methionine</name>
        <dbReference type="ChEBI" id="CHEBI:59789"/>
    </ligand>
</feature>
<feature type="binding site" evidence="7 8">
    <location>
        <position position="56"/>
    </location>
    <ligand>
        <name>S-adenosyl-L-methionine</name>
        <dbReference type="ChEBI" id="CHEBI:59789"/>
    </ligand>
</feature>
<evidence type="ECO:0000256" key="3">
    <source>
        <dbReference type="ARBA" id="ARBA00022603"/>
    </source>
</evidence>
<evidence type="ECO:0000256" key="4">
    <source>
        <dbReference type="ARBA" id="ARBA00022679"/>
    </source>
</evidence>
<dbReference type="InterPro" id="IPR023165">
    <property type="entry name" value="rRNA_Ade_diMease-like_C"/>
</dbReference>
<feature type="binding site" evidence="7 8">
    <location>
        <position position="102"/>
    </location>
    <ligand>
        <name>S-adenosyl-L-methionine</name>
        <dbReference type="ChEBI" id="CHEBI:59789"/>
    </ligand>
</feature>
<dbReference type="EMBL" id="JAKIJS010000006">
    <property type="protein sequence ID" value="MCF6139581.1"/>
    <property type="molecule type" value="Genomic_DNA"/>
</dbReference>
<dbReference type="PROSITE" id="PS01131">
    <property type="entry name" value="RRNA_A_DIMETH"/>
    <property type="match status" value="1"/>
</dbReference>
<keyword evidence="5 7" id="KW-0949">S-adenosyl-L-methionine</keyword>
<keyword evidence="2 7" id="KW-0698">rRNA processing</keyword>
<dbReference type="InterPro" id="IPR001737">
    <property type="entry name" value="KsgA/Erm"/>
</dbReference>
<evidence type="ECO:0000313" key="10">
    <source>
        <dbReference type="EMBL" id="MCF6139581.1"/>
    </source>
</evidence>
<dbReference type="CDD" id="cd02440">
    <property type="entry name" value="AdoMet_MTases"/>
    <property type="match status" value="1"/>
</dbReference>
<dbReference type="PANTHER" id="PTHR11727:SF7">
    <property type="entry name" value="DIMETHYLADENOSINE TRANSFERASE-RELATED"/>
    <property type="match status" value="1"/>
</dbReference>
<dbReference type="InterPro" id="IPR020596">
    <property type="entry name" value="rRNA_Ade_Mease_Trfase_CS"/>
</dbReference>
<protein>
    <recommendedName>
        <fullName evidence="7">Ribosomal RNA small subunit methyltransferase A</fullName>
        <ecNumber evidence="7">2.1.1.182</ecNumber>
    </recommendedName>
    <alternativeName>
        <fullName evidence="7">16S rRNA (adenine(1518)-N(6)/adenine(1519)-N(6))-dimethyltransferase</fullName>
    </alternativeName>
    <alternativeName>
        <fullName evidence="7">16S rRNA dimethyladenosine transferase</fullName>
    </alternativeName>
    <alternativeName>
        <fullName evidence="7">16S rRNA dimethylase</fullName>
    </alternativeName>
    <alternativeName>
        <fullName evidence="7">S-adenosylmethionine-6-N', N'-adenosyl(rRNA) dimethyltransferase</fullName>
    </alternativeName>
</protein>
<accession>A0ABS9H6N4</accession>
<feature type="binding site" evidence="7 8">
    <location>
        <position position="31"/>
    </location>
    <ligand>
        <name>S-adenosyl-L-methionine</name>
        <dbReference type="ChEBI" id="CHEBI:59789"/>
    </ligand>
</feature>
<dbReference type="NCBIfam" id="TIGR00755">
    <property type="entry name" value="ksgA"/>
    <property type="match status" value="1"/>
</dbReference>